<dbReference type="AlphaFoldDB" id="A0A2D0N2F7"/>
<keyword evidence="2" id="KW-0238">DNA-binding</keyword>
<dbReference type="PANTHER" id="PTHR43280">
    <property type="entry name" value="ARAC-FAMILY TRANSCRIPTIONAL REGULATOR"/>
    <property type="match status" value="1"/>
</dbReference>
<dbReference type="SMART" id="SM00342">
    <property type="entry name" value="HTH_ARAC"/>
    <property type="match status" value="1"/>
</dbReference>
<reference evidence="5 6" key="1">
    <citation type="submission" date="2017-10" db="EMBL/GenBank/DDBJ databases">
        <title>The draft genome sequence of Lewinella nigricans NBRC 102662.</title>
        <authorList>
            <person name="Wang K."/>
        </authorList>
    </citation>
    <scope>NUCLEOTIDE SEQUENCE [LARGE SCALE GENOMIC DNA]</scope>
    <source>
        <strain evidence="5 6">NBRC 102662</strain>
    </source>
</reference>
<dbReference type="Gene3D" id="1.10.10.60">
    <property type="entry name" value="Homeodomain-like"/>
    <property type="match status" value="1"/>
</dbReference>
<dbReference type="InterPro" id="IPR009057">
    <property type="entry name" value="Homeodomain-like_sf"/>
</dbReference>
<evidence type="ECO:0000256" key="3">
    <source>
        <dbReference type="ARBA" id="ARBA00023163"/>
    </source>
</evidence>
<dbReference type="InterPro" id="IPR037923">
    <property type="entry name" value="HTH-like"/>
</dbReference>
<dbReference type="InterPro" id="IPR018060">
    <property type="entry name" value="HTH_AraC"/>
</dbReference>
<dbReference type="EMBL" id="PDUD01000047">
    <property type="protein sequence ID" value="PHN01913.1"/>
    <property type="molecule type" value="Genomic_DNA"/>
</dbReference>
<feature type="domain" description="HTH araC/xylS-type" evidence="4">
    <location>
        <begin position="199"/>
        <end position="297"/>
    </location>
</feature>
<dbReference type="SUPFAM" id="SSF51215">
    <property type="entry name" value="Regulatory protein AraC"/>
    <property type="match status" value="1"/>
</dbReference>
<dbReference type="InterPro" id="IPR003313">
    <property type="entry name" value="AraC-bd"/>
</dbReference>
<evidence type="ECO:0000256" key="2">
    <source>
        <dbReference type="ARBA" id="ARBA00023125"/>
    </source>
</evidence>
<evidence type="ECO:0000313" key="6">
    <source>
        <dbReference type="Proteomes" id="UP000223913"/>
    </source>
</evidence>
<evidence type="ECO:0000313" key="5">
    <source>
        <dbReference type="EMBL" id="PHN01913.1"/>
    </source>
</evidence>
<keyword evidence="1" id="KW-0805">Transcription regulation</keyword>
<dbReference type="Pfam" id="PF12833">
    <property type="entry name" value="HTH_18"/>
    <property type="match status" value="1"/>
</dbReference>
<dbReference type="SUPFAM" id="SSF46689">
    <property type="entry name" value="Homeodomain-like"/>
    <property type="match status" value="1"/>
</dbReference>
<comment type="caution">
    <text evidence="5">The sequence shown here is derived from an EMBL/GenBank/DDBJ whole genome shotgun (WGS) entry which is preliminary data.</text>
</comment>
<name>A0A2D0N2F7_FLAN2</name>
<accession>A0A2D0N2F7</accession>
<gene>
    <name evidence="5" type="ORF">CRP01_34540</name>
</gene>
<dbReference type="PANTHER" id="PTHR43280:SF32">
    <property type="entry name" value="TRANSCRIPTIONAL REGULATORY PROTEIN"/>
    <property type="match status" value="1"/>
</dbReference>
<keyword evidence="6" id="KW-1185">Reference proteome</keyword>
<dbReference type="InterPro" id="IPR020449">
    <property type="entry name" value="Tscrpt_reg_AraC-type_HTH"/>
</dbReference>
<dbReference type="PROSITE" id="PS01124">
    <property type="entry name" value="HTH_ARAC_FAMILY_2"/>
    <property type="match status" value="1"/>
</dbReference>
<protein>
    <recommendedName>
        <fullName evidence="4">HTH araC/xylS-type domain-containing protein</fullName>
    </recommendedName>
</protein>
<dbReference type="GO" id="GO:0043565">
    <property type="term" value="F:sequence-specific DNA binding"/>
    <property type="evidence" value="ECO:0007669"/>
    <property type="project" value="InterPro"/>
</dbReference>
<dbReference type="Pfam" id="PF02311">
    <property type="entry name" value="AraC_binding"/>
    <property type="match status" value="1"/>
</dbReference>
<dbReference type="RefSeq" id="WP_099154647.1">
    <property type="nucleotide sequence ID" value="NZ_PDUD01000047.1"/>
</dbReference>
<dbReference type="OrthoDB" id="9793451at2"/>
<keyword evidence="3" id="KW-0804">Transcription</keyword>
<dbReference type="PRINTS" id="PR00032">
    <property type="entry name" value="HTHARAC"/>
</dbReference>
<proteinExistence type="predicted"/>
<evidence type="ECO:0000256" key="1">
    <source>
        <dbReference type="ARBA" id="ARBA00023015"/>
    </source>
</evidence>
<evidence type="ECO:0000259" key="4">
    <source>
        <dbReference type="PROSITE" id="PS01124"/>
    </source>
</evidence>
<organism evidence="5 6">
    <name type="scientific">Flavilitoribacter nigricans (strain ATCC 23147 / DSM 23189 / NBRC 102662 / NCIMB 1420 / SS-2)</name>
    <name type="common">Lewinella nigricans</name>
    <dbReference type="NCBI Taxonomy" id="1122177"/>
    <lineage>
        <taxon>Bacteria</taxon>
        <taxon>Pseudomonadati</taxon>
        <taxon>Bacteroidota</taxon>
        <taxon>Saprospiria</taxon>
        <taxon>Saprospirales</taxon>
        <taxon>Lewinellaceae</taxon>
        <taxon>Flavilitoribacter</taxon>
    </lineage>
</organism>
<dbReference type="GO" id="GO:0003700">
    <property type="term" value="F:DNA-binding transcription factor activity"/>
    <property type="evidence" value="ECO:0007669"/>
    <property type="project" value="InterPro"/>
</dbReference>
<sequence>MNKAIEPSKLKIRNYVVYGEAGEMLSPAFVHCHQMEVTGKSHNWHIKPHIHSNLFQIFLMENGKTFFIGEHVRVELNKPSILTMPENTVHEFRQEREARGTVISISYALMEELLEHYPKGLTDLEKMQLFQQTDNRADFEQIFSLGRAVDEELRKDELGQQVTIRGLLGMLLIRILRLKQQEHPAQLPATHDLNYIHFKAFQNCIKQTNSSRKQIREYALELQMTPIHLNRICQSVAGKSALQVVRDHLILEAKRHLSYSSYSIAEIAHLLDFKEPNYFSRFFKKATGMSPKDFRKKKNKK</sequence>
<dbReference type="Proteomes" id="UP000223913">
    <property type="component" value="Unassembled WGS sequence"/>
</dbReference>